<dbReference type="Proteomes" id="UP000308197">
    <property type="component" value="Unassembled WGS sequence"/>
</dbReference>
<evidence type="ECO:0000313" key="2">
    <source>
        <dbReference type="Proteomes" id="UP000308197"/>
    </source>
</evidence>
<proteinExistence type="predicted"/>
<evidence type="ECO:0000313" key="1">
    <source>
        <dbReference type="EMBL" id="TFK86655.1"/>
    </source>
</evidence>
<keyword evidence="2" id="KW-1185">Reference proteome</keyword>
<dbReference type="InParanoid" id="A0A5C3PAB0"/>
<sequence>MAQRQPVVDSRLVVGGIYIMVFLRDTPENFHWALYHHLTESSGTKYHIKGIGVAWIADHGTTSGVMRSMYLIGVMRIGYCAPQDYLKVDTVVRSVPTDQAPPGYNSLTCRTWALHVVRLLGSGSNDYVRCNDIGALEQKVTKWGAENYDSAYVNEQPRPIENSKVCQLD</sequence>
<dbReference type="AlphaFoldDB" id="A0A5C3PAB0"/>
<dbReference type="EMBL" id="ML211189">
    <property type="protein sequence ID" value="TFK86655.1"/>
    <property type="molecule type" value="Genomic_DNA"/>
</dbReference>
<accession>A0A5C3PAB0</accession>
<protein>
    <submittedName>
        <fullName evidence="1">Uncharacterized protein</fullName>
    </submittedName>
</protein>
<dbReference type="InterPro" id="IPR046670">
    <property type="entry name" value="DUF6540"/>
</dbReference>
<name>A0A5C3PAB0_9APHY</name>
<dbReference type="Pfam" id="PF20174">
    <property type="entry name" value="DUF6540"/>
    <property type="match status" value="1"/>
</dbReference>
<organism evidence="1 2">
    <name type="scientific">Polyporus arcularius HHB13444</name>
    <dbReference type="NCBI Taxonomy" id="1314778"/>
    <lineage>
        <taxon>Eukaryota</taxon>
        <taxon>Fungi</taxon>
        <taxon>Dikarya</taxon>
        <taxon>Basidiomycota</taxon>
        <taxon>Agaricomycotina</taxon>
        <taxon>Agaricomycetes</taxon>
        <taxon>Polyporales</taxon>
        <taxon>Polyporaceae</taxon>
        <taxon>Polyporus</taxon>
    </lineage>
</organism>
<reference evidence="1 2" key="1">
    <citation type="journal article" date="2019" name="Nat. Ecol. Evol.">
        <title>Megaphylogeny resolves global patterns of mushroom evolution.</title>
        <authorList>
            <person name="Varga T."/>
            <person name="Krizsan K."/>
            <person name="Foldi C."/>
            <person name="Dima B."/>
            <person name="Sanchez-Garcia M."/>
            <person name="Sanchez-Ramirez S."/>
            <person name="Szollosi G.J."/>
            <person name="Szarkandi J.G."/>
            <person name="Papp V."/>
            <person name="Albert L."/>
            <person name="Andreopoulos W."/>
            <person name="Angelini C."/>
            <person name="Antonin V."/>
            <person name="Barry K.W."/>
            <person name="Bougher N.L."/>
            <person name="Buchanan P."/>
            <person name="Buyck B."/>
            <person name="Bense V."/>
            <person name="Catcheside P."/>
            <person name="Chovatia M."/>
            <person name="Cooper J."/>
            <person name="Damon W."/>
            <person name="Desjardin D."/>
            <person name="Finy P."/>
            <person name="Geml J."/>
            <person name="Haridas S."/>
            <person name="Hughes K."/>
            <person name="Justo A."/>
            <person name="Karasinski D."/>
            <person name="Kautmanova I."/>
            <person name="Kiss B."/>
            <person name="Kocsube S."/>
            <person name="Kotiranta H."/>
            <person name="LaButti K.M."/>
            <person name="Lechner B.E."/>
            <person name="Liimatainen K."/>
            <person name="Lipzen A."/>
            <person name="Lukacs Z."/>
            <person name="Mihaltcheva S."/>
            <person name="Morgado L.N."/>
            <person name="Niskanen T."/>
            <person name="Noordeloos M.E."/>
            <person name="Ohm R.A."/>
            <person name="Ortiz-Santana B."/>
            <person name="Ovrebo C."/>
            <person name="Racz N."/>
            <person name="Riley R."/>
            <person name="Savchenko A."/>
            <person name="Shiryaev A."/>
            <person name="Soop K."/>
            <person name="Spirin V."/>
            <person name="Szebenyi C."/>
            <person name="Tomsovsky M."/>
            <person name="Tulloss R.E."/>
            <person name="Uehling J."/>
            <person name="Grigoriev I.V."/>
            <person name="Vagvolgyi C."/>
            <person name="Papp T."/>
            <person name="Martin F.M."/>
            <person name="Miettinen O."/>
            <person name="Hibbett D.S."/>
            <person name="Nagy L.G."/>
        </authorList>
    </citation>
    <scope>NUCLEOTIDE SEQUENCE [LARGE SCALE GENOMIC DNA]</scope>
    <source>
        <strain evidence="1 2">HHB13444</strain>
    </source>
</reference>
<gene>
    <name evidence="1" type="ORF">K466DRAFT_492376</name>
</gene>